<dbReference type="GO" id="GO:0005524">
    <property type="term" value="F:ATP binding"/>
    <property type="evidence" value="ECO:0007669"/>
    <property type="project" value="UniProtKB-KW"/>
</dbReference>
<sequence length="227" mass="26655">MKQIFVNIILPVPMKRTFTYSVPLKLHDEIEIGKRVKVPFGNKKIKTGLIIGVTELIPSFKTKAIISLLDNETLINTFQLKLWQWISSYYLCGLGDIMQAALPKLLKTESKTIYRLNNEIKDWEQIIFDLNGGSKDRMKHAVLIIKKLQNVISITENKMCSFLNIKQVKTLLKWMLEKNWILREEEFKEKNIYLKQRVISANFKEEEIENILDQLKRAPKQIEIISY</sequence>
<evidence type="ECO:0000256" key="2">
    <source>
        <dbReference type="ARBA" id="ARBA00022840"/>
    </source>
</evidence>
<dbReference type="GO" id="GO:0003677">
    <property type="term" value="F:DNA binding"/>
    <property type="evidence" value="ECO:0007669"/>
    <property type="project" value="UniProtKB-KW"/>
</dbReference>
<proteinExistence type="predicted"/>
<evidence type="ECO:0000256" key="3">
    <source>
        <dbReference type="ARBA" id="ARBA00023125"/>
    </source>
</evidence>
<dbReference type="FunFam" id="3.40.1440.60:FF:000001">
    <property type="entry name" value="Primosomal protein N"/>
    <property type="match status" value="1"/>
</dbReference>
<dbReference type="InterPro" id="IPR041222">
    <property type="entry name" value="PriA_3primeBD"/>
</dbReference>
<keyword evidence="2" id="KW-0067">ATP-binding</keyword>
<dbReference type="GO" id="GO:0006302">
    <property type="term" value="P:double-strand break repair"/>
    <property type="evidence" value="ECO:0007669"/>
    <property type="project" value="TreeGrafter"/>
</dbReference>
<dbReference type="PANTHER" id="PTHR30580">
    <property type="entry name" value="PRIMOSOMAL PROTEIN N"/>
    <property type="match status" value="1"/>
</dbReference>
<dbReference type="GO" id="GO:0043138">
    <property type="term" value="F:3'-5' DNA helicase activity"/>
    <property type="evidence" value="ECO:0007669"/>
    <property type="project" value="TreeGrafter"/>
</dbReference>
<dbReference type="Pfam" id="PF17764">
    <property type="entry name" value="PriA_3primeBD"/>
    <property type="match status" value="1"/>
</dbReference>
<protein>
    <recommendedName>
        <fullName evidence="4">Primosomal protein N' 3' DNA-binding domain-containing protein</fullName>
    </recommendedName>
</protein>
<reference evidence="5" key="1">
    <citation type="submission" date="2018-05" db="EMBL/GenBank/DDBJ databases">
        <authorList>
            <person name="Lanie J.A."/>
            <person name="Ng W.-L."/>
            <person name="Kazmierczak K.M."/>
            <person name="Andrzejewski T.M."/>
            <person name="Davidsen T.M."/>
            <person name="Wayne K.J."/>
            <person name="Tettelin H."/>
            <person name="Glass J.I."/>
            <person name="Rusch D."/>
            <person name="Podicherti R."/>
            <person name="Tsui H.-C.T."/>
            <person name="Winkler M.E."/>
        </authorList>
    </citation>
    <scope>NUCLEOTIDE SEQUENCE</scope>
</reference>
<evidence type="ECO:0000256" key="1">
    <source>
        <dbReference type="ARBA" id="ARBA00022741"/>
    </source>
</evidence>
<dbReference type="AlphaFoldDB" id="A0A382WR90"/>
<evidence type="ECO:0000259" key="4">
    <source>
        <dbReference type="Pfam" id="PF17764"/>
    </source>
</evidence>
<dbReference type="GO" id="GO:0006310">
    <property type="term" value="P:DNA recombination"/>
    <property type="evidence" value="ECO:0007669"/>
    <property type="project" value="TreeGrafter"/>
</dbReference>
<feature type="domain" description="Primosomal protein N' 3' DNA-binding" evidence="4">
    <location>
        <begin position="8"/>
        <end position="103"/>
    </location>
</feature>
<dbReference type="Gene3D" id="3.40.1440.60">
    <property type="entry name" value="PriA, 3(prime) DNA-binding domain"/>
    <property type="match status" value="1"/>
</dbReference>
<keyword evidence="3" id="KW-0238">DNA-binding</keyword>
<dbReference type="InterPro" id="IPR042115">
    <property type="entry name" value="PriA_3primeBD_sf"/>
</dbReference>
<feature type="non-terminal residue" evidence="5">
    <location>
        <position position="227"/>
    </location>
</feature>
<keyword evidence="1" id="KW-0547">Nucleotide-binding</keyword>
<evidence type="ECO:0000313" key="5">
    <source>
        <dbReference type="EMBL" id="SVD61090.1"/>
    </source>
</evidence>
<organism evidence="5">
    <name type="scientific">marine metagenome</name>
    <dbReference type="NCBI Taxonomy" id="408172"/>
    <lineage>
        <taxon>unclassified sequences</taxon>
        <taxon>metagenomes</taxon>
        <taxon>ecological metagenomes</taxon>
    </lineage>
</organism>
<accession>A0A382WR90</accession>
<gene>
    <name evidence="5" type="ORF">METZ01_LOCUS413944</name>
</gene>
<dbReference type="GO" id="GO:0006270">
    <property type="term" value="P:DNA replication initiation"/>
    <property type="evidence" value="ECO:0007669"/>
    <property type="project" value="TreeGrafter"/>
</dbReference>
<dbReference type="EMBL" id="UINC01161730">
    <property type="protein sequence ID" value="SVD61090.1"/>
    <property type="molecule type" value="Genomic_DNA"/>
</dbReference>
<dbReference type="PANTHER" id="PTHR30580:SF0">
    <property type="entry name" value="PRIMOSOMAL PROTEIN N"/>
    <property type="match status" value="1"/>
</dbReference>
<name>A0A382WR90_9ZZZZ</name>